<dbReference type="Pfam" id="PF02518">
    <property type="entry name" value="HATPase_c"/>
    <property type="match status" value="1"/>
</dbReference>
<dbReference type="Gene3D" id="3.30.565.10">
    <property type="entry name" value="Histidine kinase-like ATPase, C-terminal domain"/>
    <property type="match status" value="1"/>
</dbReference>
<dbReference type="InterPro" id="IPR008207">
    <property type="entry name" value="Sig_transdc_His_kin_Hpt_dom"/>
</dbReference>
<dbReference type="Gene3D" id="3.30.450.20">
    <property type="entry name" value="PAS domain"/>
    <property type="match status" value="3"/>
</dbReference>
<dbReference type="SUPFAM" id="SSF47384">
    <property type="entry name" value="Homodimeric domain of signal transducing histidine kinase"/>
    <property type="match status" value="1"/>
</dbReference>
<keyword evidence="4 19" id="KW-0808">Transferase</keyword>
<dbReference type="SMART" id="SM00387">
    <property type="entry name" value="HATPase_c"/>
    <property type="match status" value="1"/>
</dbReference>
<name>A0A9P1JN24_9PROT</name>
<dbReference type="CDD" id="cd17546">
    <property type="entry name" value="REC_hyHK_CKI1_RcsC-like"/>
    <property type="match status" value="1"/>
</dbReference>
<comment type="caution">
    <text evidence="12">Lacks conserved residue(s) required for the propagation of feature annotation.</text>
</comment>
<dbReference type="Proteomes" id="UP000007319">
    <property type="component" value="Chromosome"/>
</dbReference>
<evidence type="ECO:0000256" key="12">
    <source>
        <dbReference type="PROSITE-ProRule" id="PRU00169"/>
    </source>
</evidence>
<keyword evidence="20" id="KW-1185">Reference proteome</keyword>
<comment type="catalytic activity">
    <reaction evidence="1">
        <text>ATP + protein L-histidine = ADP + protein N-phospho-L-histidine.</text>
        <dbReference type="EC" id="2.7.13.3"/>
    </reaction>
</comment>
<evidence type="ECO:0000256" key="4">
    <source>
        <dbReference type="ARBA" id="ARBA00022679"/>
    </source>
</evidence>
<dbReference type="AlphaFoldDB" id="A0A9P1JN24"/>
<dbReference type="Pfam" id="PF01627">
    <property type="entry name" value="Hpt"/>
    <property type="match status" value="1"/>
</dbReference>
<evidence type="ECO:0000259" key="16">
    <source>
        <dbReference type="PROSITE" id="PS50110"/>
    </source>
</evidence>
<evidence type="ECO:0000259" key="18">
    <source>
        <dbReference type="PROSITE" id="PS50894"/>
    </source>
</evidence>
<dbReference type="SUPFAM" id="SSF55874">
    <property type="entry name" value="ATPase domain of HSP90 chaperone/DNA topoisomerase II/histidine kinase"/>
    <property type="match status" value="1"/>
</dbReference>
<dbReference type="Pfam" id="PF13426">
    <property type="entry name" value="PAS_9"/>
    <property type="match status" value="1"/>
</dbReference>
<dbReference type="InterPro" id="IPR000014">
    <property type="entry name" value="PAS"/>
</dbReference>
<evidence type="ECO:0000256" key="8">
    <source>
        <dbReference type="ARBA" id="ARBA00023012"/>
    </source>
</evidence>
<dbReference type="InterPro" id="IPR035965">
    <property type="entry name" value="PAS-like_dom_sf"/>
</dbReference>
<dbReference type="PRINTS" id="PR00344">
    <property type="entry name" value="BCTRLSENSOR"/>
</dbReference>
<dbReference type="PROSITE" id="PS50112">
    <property type="entry name" value="PAS"/>
    <property type="match status" value="1"/>
</dbReference>
<evidence type="ECO:0000256" key="11">
    <source>
        <dbReference type="PROSITE-ProRule" id="PRU00110"/>
    </source>
</evidence>
<feature type="compositionally biased region" description="Low complexity" evidence="13">
    <location>
        <begin position="852"/>
        <end position="861"/>
    </location>
</feature>
<dbReference type="EC" id="2.7.13.3" evidence="2"/>
<dbReference type="SUPFAM" id="SSF47226">
    <property type="entry name" value="Histidine-containing phosphotransfer domain, HPT domain"/>
    <property type="match status" value="1"/>
</dbReference>
<dbReference type="Gene3D" id="1.10.287.130">
    <property type="match status" value="1"/>
</dbReference>
<feature type="transmembrane region" description="Helical" evidence="14">
    <location>
        <begin position="42"/>
        <end position="60"/>
    </location>
</feature>
<dbReference type="InterPro" id="IPR003661">
    <property type="entry name" value="HisK_dim/P_dom"/>
</dbReference>
<dbReference type="GO" id="GO:0000155">
    <property type="term" value="F:phosphorelay sensor kinase activity"/>
    <property type="evidence" value="ECO:0007669"/>
    <property type="project" value="InterPro"/>
</dbReference>
<dbReference type="Pfam" id="PF12860">
    <property type="entry name" value="PAS_7"/>
    <property type="match status" value="2"/>
</dbReference>
<sequence>MSFLHRRLRRWSWLTLVAFLLLMASALHTLQHLLEHGTDELIWPFFGIGLAGAVMALAVLREREATRRAQAEARAADSRAADAHRRLSEAIEVVNEGFALFDADDRLVQCNARFREIYALLGPLEPGIPFESLIRRAAATGHYPDCGPGDIDRWVEREMERHRNPQGPQVLRIGDGRWFKIEERRTSDGGYVGLRTDISELKRREQELAHKSDLLEATFSAMSQGLVVWSADGHFLTCNRRLREMLDLPDDALHPGLTMPGFLRFMAERGEFGPGDTAEIVARHLTNLRPEGVSRIERTRPDGRVLEITAGFLPDRSVLMTYTDITDHRRAEQALRESEDRFRKLSDAAMDGILVHEQGVIADANRAAAAILGYAPDELTGLSITALMVPEDRELNWLRIRARDETPFEAICLRRNGERLTVQGETRYVPYRGRTMAMVSFRDITAHRLAEAQLRLAKEQAELASRAKSEFLRTISHEIRTPMNGVLGMLGLLLDGPLGDEQRAYARTARESAEALLFMLNDILDISKMEAGKLTLESGRFSPAEVVESVVELQAARAFAKGIELAVCITGGLPAALRGDSGRVRQVLLNLVGNAVKFTDRGGVAVTLSKLDGDGQMPPRLRFEVTDTGIGIPRDAQADLFTEFSQVHPRLSRRHDGAGLGLAISKRLVEMMGGSIGFDSTPDQGSRFWFTLPLQSGPLQSGPPESGLVEPRRTRAAVAEPPLAGETVLLLESNPVARRALAEQLHSWGATVSAPDVVAMVAGLDAGTLPAAGIAVIGNVETPVAGSLTDRLRARGVQRIVRLALPHRTAGGDGNGADATVTKPARPSRLLAAVTGRSVAEAPPAAPPAAPSPVQSHAAPSAAGTGQRILLVEDSPTNQMVAALLLRGAGYRVDIANNGREALEAMAAAAAGPSPYGLVLMDLAMPEMDGLTATRRLRALPPPAGTVPIIAMTADAMDSDRERCLAAGMNGHVAKPIDRPHLLETVARWLDAATVESAPLESADPATLWDSPAPAPAGLGNMGAPEKGVLDMEVLQQLAQDLDAELLADVIRQFVEETLERAERIARGGAEAAGGGPADLAGLAKEAHTLKSTAGTFGARDLSAAARALELACRSNAVGEVTSLCRDIPRLTREAVEAYRLRGYVTS</sequence>
<protein>
    <recommendedName>
        <fullName evidence="10">Sensory/regulatory protein RpfC</fullName>
        <ecNumber evidence="2">2.7.13.3</ecNumber>
    </recommendedName>
</protein>
<dbReference type="PROSITE" id="PS50110">
    <property type="entry name" value="RESPONSE_REGULATORY"/>
    <property type="match status" value="2"/>
</dbReference>
<evidence type="ECO:0000313" key="19">
    <source>
        <dbReference type="EMBL" id="CCC96441.1"/>
    </source>
</evidence>
<feature type="domain" description="Response regulatory" evidence="16">
    <location>
        <begin position="727"/>
        <end position="838"/>
    </location>
</feature>
<dbReference type="InterPro" id="IPR036097">
    <property type="entry name" value="HisK_dim/P_sf"/>
</dbReference>
<keyword evidence="3 12" id="KW-0597">Phosphoprotein</keyword>
<dbReference type="InterPro" id="IPR003594">
    <property type="entry name" value="HATPase_dom"/>
</dbReference>
<evidence type="ECO:0000256" key="6">
    <source>
        <dbReference type="ARBA" id="ARBA00022777"/>
    </source>
</evidence>
<evidence type="ECO:0000313" key="20">
    <source>
        <dbReference type="Proteomes" id="UP000007319"/>
    </source>
</evidence>
<keyword evidence="8" id="KW-0902">Two-component regulatory system</keyword>
<accession>A0A9P1JN24</accession>
<evidence type="ECO:0000256" key="13">
    <source>
        <dbReference type="SAM" id="MobiDB-lite"/>
    </source>
</evidence>
<dbReference type="InterPro" id="IPR036641">
    <property type="entry name" value="HPT_dom_sf"/>
</dbReference>
<dbReference type="FunFam" id="1.10.287.130:FF:000002">
    <property type="entry name" value="Two-component osmosensing histidine kinase"/>
    <property type="match status" value="1"/>
</dbReference>
<dbReference type="PROSITE" id="PS50109">
    <property type="entry name" value="HIS_KIN"/>
    <property type="match status" value="1"/>
</dbReference>
<gene>
    <name evidence="19" type="ORF">AZOBR_10228</name>
</gene>
<keyword evidence="14" id="KW-0472">Membrane</keyword>
<dbReference type="PROSITE" id="PS50894">
    <property type="entry name" value="HPT"/>
    <property type="match status" value="1"/>
</dbReference>
<dbReference type="SMART" id="SM00091">
    <property type="entry name" value="PAS"/>
    <property type="match status" value="3"/>
</dbReference>
<comment type="subunit">
    <text evidence="9">At low DSF concentrations, interacts with RpfF.</text>
</comment>
<keyword evidence="5" id="KW-0547">Nucleotide-binding</keyword>
<dbReference type="CDD" id="cd00082">
    <property type="entry name" value="HisKA"/>
    <property type="match status" value="1"/>
</dbReference>
<dbReference type="CDD" id="cd16922">
    <property type="entry name" value="HATPase_EvgS-ArcB-TorS-like"/>
    <property type="match status" value="1"/>
</dbReference>
<proteinExistence type="predicted"/>
<feature type="modified residue" description="4-aspartylphosphate" evidence="12">
    <location>
        <position position="922"/>
    </location>
</feature>
<evidence type="ECO:0000256" key="14">
    <source>
        <dbReference type="SAM" id="Phobius"/>
    </source>
</evidence>
<feature type="domain" description="PAS" evidence="17">
    <location>
        <begin position="338"/>
        <end position="394"/>
    </location>
</feature>
<dbReference type="InterPro" id="IPR005467">
    <property type="entry name" value="His_kinase_dom"/>
</dbReference>
<dbReference type="Pfam" id="PF00512">
    <property type="entry name" value="HisKA"/>
    <property type="match status" value="1"/>
</dbReference>
<dbReference type="PANTHER" id="PTHR45339:SF5">
    <property type="entry name" value="HISTIDINE KINASE"/>
    <property type="match status" value="1"/>
</dbReference>
<dbReference type="FunFam" id="3.30.565.10:FF:000010">
    <property type="entry name" value="Sensor histidine kinase RcsC"/>
    <property type="match status" value="1"/>
</dbReference>
<evidence type="ECO:0000256" key="3">
    <source>
        <dbReference type="ARBA" id="ARBA00022553"/>
    </source>
</evidence>
<evidence type="ECO:0000259" key="15">
    <source>
        <dbReference type="PROSITE" id="PS50109"/>
    </source>
</evidence>
<dbReference type="InterPro" id="IPR011006">
    <property type="entry name" value="CheY-like_superfamily"/>
</dbReference>
<feature type="domain" description="HPt" evidence="18">
    <location>
        <begin position="1043"/>
        <end position="1139"/>
    </location>
</feature>
<evidence type="ECO:0000256" key="7">
    <source>
        <dbReference type="ARBA" id="ARBA00022840"/>
    </source>
</evidence>
<dbReference type="SMART" id="SM00448">
    <property type="entry name" value="REC"/>
    <property type="match status" value="1"/>
</dbReference>
<feature type="domain" description="Response regulatory" evidence="16">
    <location>
        <begin position="868"/>
        <end position="990"/>
    </location>
</feature>
<organism evidence="19 20">
    <name type="scientific">Azospirillum baldaniorum</name>
    <dbReference type="NCBI Taxonomy" id="1064539"/>
    <lineage>
        <taxon>Bacteria</taxon>
        <taxon>Pseudomonadati</taxon>
        <taxon>Pseudomonadota</taxon>
        <taxon>Alphaproteobacteria</taxon>
        <taxon>Rhodospirillales</taxon>
        <taxon>Azospirillaceae</taxon>
        <taxon>Azospirillum</taxon>
    </lineage>
</organism>
<dbReference type="RefSeq" id="WP_014238763.1">
    <property type="nucleotide sequence ID" value="NC_016617.1"/>
</dbReference>
<dbReference type="CDD" id="cd00130">
    <property type="entry name" value="PAS"/>
    <property type="match status" value="2"/>
</dbReference>
<feature type="modified residue" description="Phosphohistidine" evidence="11">
    <location>
        <position position="1088"/>
    </location>
</feature>
<keyword evidence="14" id="KW-0812">Transmembrane</keyword>
<feature type="region of interest" description="Disordered" evidence="13">
    <location>
        <begin position="836"/>
        <end position="861"/>
    </location>
</feature>
<dbReference type="NCBIfam" id="TIGR00229">
    <property type="entry name" value="sensory_box"/>
    <property type="match status" value="1"/>
</dbReference>
<dbReference type="GO" id="GO:0005524">
    <property type="term" value="F:ATP binding"/>
    <property type="evidence" value="ECO:0007669"/>
    <property type="project" value="UniProtKB-KW"/>
</dbReference>
<evidence type="ECO:0000256" key="10">
    <source>
        <dbReference type="ARBA" id="ARBA00068150"/>
    </source>
</evidence>
<dbReference type="EMBL" id="HE577327">
    <property type="protein sequence ID" value="CCC96441.1"/>
    <property type="molecule type" value="Genomic_DNA"/>
</dbReference>
<dbReference type="SMART" id="SM00388">
    <property type="entry name" value="HisKA"/>
    <property type="match status" value="1"/>
</dbReference>
<keyword evidence="6" id="KW-0418">Kinase</keyword>
<evidence type="ECO:0000256" key="1">
    <source>
        <dbReference type="ARBA" id="ARBA00000085"/>
    </source>
</evidence>
<dbReference type="SUPFAM" id="SSF52172">
    <property type="entry name" value="CheY-like"/>
    <property type="match status" value="2"/>
</dbReference>
<dbReference type="Pfam" id="PF00072">
    <property type="entry name" value="Response_reg"/>
    <property type="match status" value="1"/>
</dbReference>
<evidence type="ECO:0000256" key="9">
    <source>
        <dbReference type="ARBA" id="ARBA00064003"/>
    </source>
</evidence>
<evidence type="ECO:0000256" key="5">
    <source>
        <dbReference type="ARBA" id="ARBA00022741"/>
    </source>
</evidence>
<dbReference type="CDD" id="cd00088">
    <property type="entry name" value="HPT"/>
    <property type="match status" value="1"/>
</dbReference>
<evidence type="ECO:0000259" key="17">
    <source>
        <dbReference type="PROSITE" id="PS50112"/>
    </source>
</evidence>
<dbReference type="Gene3D" id="3.40.50.2300">
    <property type="match status" value="1"/>
</dbReference>
<dbReference type="InterPro" id="IPR001789">
    <property type="entry name" value="Sig_transdc_resp-reg_receiver"/>
</dbReference>
<dbReference type="Gene3D" id="1.20.120.160">
    <property type="entry name" value="HPT domain"/>
    <property type="match status" value="1"/>
</dbReference>
<dbReference type="InterPro" id="IPR036890">
    <property type="entry name" value="HATPase_C_sf"/>
</dbReference>
<dbReference type="PANTHER" id="PTHR45339">
    <property type="entry name" value="HYBRID SIGNAL TRANSDUCTION HISTIDINE KINASE J"/>
    <property type="match status" value="1"/>
</dbReference>
<dbReference type="KEGG" id="abs:AZOBR_10228"/>
<reference evidence="19 20" key="1">
    <citation type="journal article" date="2011" name="PLoS Genet.">
        <title>Azospirillum genomes reveal transition of bacteria from aquatic to terrestrial environments.</title>
        <authorList>
            <person name="Wisniewski-Dye F."/>
            <person name="Borziak K."/>
            <person name="Khalsa-Moyers G."/>
            <person name="Alexandre G."/>
            <person name="Sukharnikov L.O."/>
            <person name="Wuichet K."/>
            <person name="Hurst G.B."/>
            <person name="McDonald W.H."/>
            <person name="Robertson J.S."/>
            <person name="Barbe V."/>
            <person name="Calteau A."/>
            <person name="Rouy Z."/>
            <person name="Mangenot S."/>
            <person name="Prigent-Combaret C."/>
            <person name="Normand P."/>
            <person name="Boyer M."/>
            <person name="Siguier P."/>
            <person name="Dessaux Y."/>
            <person name="Elmerich C."/>
            <person name="Condemine G."/>
            <person name="Krishnen G."/>
            <person name="Kennedy I."/>
            <person name="Paterson A.H."/>
            <person name="Gonzalez V."/>
            <person name="Mavingui P."/>
            <person name="Zhulin I.B."/>
        </authorList>
    </citation>
    <scope>NUCLEOTIDE SEQUENCE [LARGE SCALE GENOMIC DNA]</scope>
    <source>
        <strain evidence="19 20">Sp245</strain>
    </source>
</reference>
<keyword evidence="14" id="KW-1133">Transmembrane helix</keyword>
<dbReference type="InterPro" id="IPR004358">
    <property type="entry name" value="Sig_transdc_His_kin-like_C"/>
</dbReference>
<evidence type="ECO:0000256" key="2">
    <source>
        <dbReference type="ARBA" id="ARBA00012438"/>
    </source>
</evidence>
<dbReference type="SUPFAM" id="SSF55785">
    <property type="entry name" value="PYP-like sensor domain (PAS domain)"/>
    <property type="match status" value="3"/>
</dbReference>
<dbReference type="GO" id="GO:0005886">
    <property type="term" value="C:plasma membrane"/>
    <property type="evidence" value="ECO:0007669"/>
    <property type="project" value="UniProtKB-SubCell"/>
</dbReference>
<feature type="domain" description="Histidine kinase" evidence="15">
    <location>
        <begin position="474"/>
        <end position="696"/>
    </location>
</feature>
<keyword evidence="7" id="KW-0067">ATP-binding</keyword>